<dbReference type="InterPro" id="IPR035940">
    <property type="entry name" value="CAP_sf"/>
</dbReference>
<evidence type="ECO:0000313" key="4">
    <source>
        <dbReference type="EMBL" id="MBP1935847.1"/>
    </source>
</evidence>
<evidence type="ECO:0000313" key="5">
    <source>
        <dbReference type="Proteomes" id="UP001519273"/>
    </source>
</evidence>
<dbReference type="RefSeq" id="WP_209845454.1">
    <property type="nucleotide sequence ID" value="NZ_CBCRVE010000001.1"/>
</dbReference>
<keyword evidence="2" id="KW-0732">Signal</keyword>
<accession>A0ABS4H0G7</accession>
<gene>
    <name evidence="4" type="ORF">J2Z20_000708</name>
</gene>
<dbReference type="PANTHER" id="PTHR31157">
    <property type="entry name" value="SCP DOMAIN-CONTAINING PROTEIN"/>
    <property type="match status" value="1"/>
</dbReference>
<dbReference type="InterPro" id="IPR014044">
    <property type="entry name" value="CAP_dom"/>
</dbReference>
<sequence>MNKNMTKRIAKTAVTATLAMGLLVPNAAFAAPSQTQNQNQYQDIDSIVAKIVENIKSQYPGANVTTEKMVITIPGKMTTMPSAPEKTTTSVPKKTTASAPKKPAATTTSTSKSQFAAQVVTLVNKERSKQGLKPLTVDTKLAGMAYDKAVDMYKNNYFDHNSPTYGSPFDMMKKYGIKFSYAGENIAKGQQSPQQVMDAWMNSAGHRANILNSNFTKIGVAYYNGIWVQEFIAN</sequence>
<dbReference type="SUPFAM" id="SSF55797">
    <property type="entry name" value="PR-1-like"/>
    <property type="match status" value="1"/>
</dbReference>
<dbReference type="CDD" id="cd05379">
    <property type="entry name" value="CAP_bacterial"/>
    <property type="match status" value="1"/>
</dbReference>
<evidence type="ECO:0000256" key="1">
    <source>
        <dbReference type="SAM" id="MobiDB-lite"/>
    </source>
</evidence>
<feature type="chain" id="PRO_5045992574" evidence="2">
    <location>
        <begin position="31"/>
        <end position="234"/>
    </location>
</feature>
<protein>
    <submittedName>
        <fullName evidence="4">YkwD family protein</fullName>
    </submittedName>
</protein>
<feature type="region of interest" description="Disordered" evidence="1">
    <location>
        <begin position="77"/>
        <end position="110"/>
    </location>
</feature>
<dbReference type="EMBL" id="JAGGKP010000001">
    <property type="protein sequence ID" value="MBP1935847.1"/>
    <property type="molecule type" value="Genomic_DNA"/>
</dbReference>
<organism evidence="4 5">
    <name type="scientific">Paenibacillus sediminis</name>
    <dbReference type="NCBI Taxonomy" id="664909"/>
    <lineage>
        <taxon>Bacteria</taxon>
        <taxon>Bacillati</taxon>
        <taxon>Bacillota</taxon>
        <taxon>Bacilli</taxon>
        <taxon>Bacillales</taxon>
        <taxon>Paenibacillaceae</taxon>
        <taxon>Paenibacillus</taxon>
    </lineage>
</organism>
<dbReference type="InterPro" id="IPR014258">
    <property type="entry name" value="CAP_domain_YkwD-like"/>
</dbReference>
<feature type="signal peptide" evidence="2">
    <location>
        <begin position="1"/>
        <end position="30"/>
    </location>
</feature>
<dbReference type="Proteomes" id="UP001519273">
    <property type="component" value="Unassembled WGS sequence"/>
</dbReference>
<keyword evidence="5" id="KW-1185">Reference proteome</keyword>
<evidence type="ECO:0000259" key="3">
    <source>
        <dbReference type="Pfam" id="PF00188"/>
    </source>
</evidence>
<dbReference type="PANTHER" id="PTHR31157:SF1">
    <property type="entry name" value="SCP DOMAIN-CONTAINING PROTEIN"/>
    <property type="match status" value="1"/>
</dbReference>
<proteinExistence type="predicted"/>
<reference evidence="4 5" key="1">
    <citation type="submission" date="2021-03" db="EMBL/GenBank/DDBJ databases">
        <title>Genomic Encyclopedia of Type Strains, Phase IV (KMG-IV): sequencing the most valuable type-strain genomes for metagenomic binning, comparative biology and taxonomic classification.</title>
        <authorList>
            <person name="Goeker M."/>
        </authorList>
    </citation>
    <scope>NUCLEOTIDE SEQUENCE [LARGE SCALE GENOMIC DNA]</scope>
    <source>
        <strain evidence="4 5">DSM 23491</strain>
    </source>
</reference>
<feature type="domain" description="SCP" evidence="3">
    <location>
        <begin position="121"/>
        <end position="225"/>
    </location>
</feature>
<dbReference type="NCBIfam" id="TIGR02909">
    <property type="entry name" value="spore_YkwD"/>
    <property type="match status" value="1"/>
</dbReference>
<evidence type="ECO:0000256" key="2">
    <source>
        <dbReference type="SAM" id="SignalP"/>
    </source>
</evidence>
<feature type="compositionally biased region" description="Polar residues" evidence="1">
    <location>
        <begin position="79"/>
        <end position="91"/>
    </location>
</feature>
<feature type="compositionally biased region" description="Low complexity" evidence="1">
    <location>
        <begin position="92"/>
        <end position="110"/>
    </location>
</feature>
<comment type="caution">
    <text evidence="4">The sequence shown here is derived from an EMBL/GenBank/DDBJ whole genome shotgun (WGS) entry which is preliminary data.</text>
</comment>
<name>A0ABS4H0G7_9BACL</name>
<dbReference type="Gene3D" id="3.40.33.10">
    <property type="entry name" value="CAP"/>
    <property type="match status" value="1"/>
</dbReference>
<dbReference type="Pfam" id="PF00188">
    <property type="entry name" value="CAP"/>
    <property type="match status" value="1"/>
</dbReference>